<organism evidence="14 15">
    <name type="scientific">Natronospirillum operosum</name>
    <dbReference type="NCBI Taxonomy" id="2759953"/>
    <lineage>
        <taxon>Bacteria</taxon>
        <taxon>Pseudomonadati</taxon>
        <taxon>Pseudomonadota</taxon>
        <taxon>Gammaproteobacteria</taxon>
        <taxon>Oceanospirillales</taxon>
        <taxon>Natronospirillaceae</taxon>
        <taxon>Natronospirillum</taxon>
    </lineage>
</organism>
<reference evidence="14 15" key="1">
    <citation type="submission" date="2019-04" db="EMBL/GenBank/DDBJ databases">
        <title>Natronospirillum operosus gen. nov., sp. nov., a haloalkaliphilic satellite isolated from decaying biomass of laboratory culture of cyanobacterium Geitlerinema sp. and proposal of Natronospirillaceae fam. nov. and Saccharospirillaceae fam. nov.</title>
        <authorList>
            <person name="Kevbrin V."/>
            <person name="Boltyanskaya Y."/>
            <person name="Koziaeva V."/>
            <person name="Grouzdev D.S."/>
            <person name="Park M."/>
            <person name="Cho J."/>
        </authorList>
    </citation>
    <scope>NUCLEOTIDE SEQUENCE [LARGE SCALE GENOMIC DNA]</scope>
    <source>
        <strain evidence="14 15">G-116</strain>
    </source>
</reference>
<evidence type="ECO:0000256" key="5">
    <source>
        <dbReference type="ARBA" id="ARBA00022827"/>
    </source>
</evidence>
<gene>
    <name evidence="14" type="ORF">E4656_03525</name>
</gene>
<dbReference type="InterPro" id="IPR016164">
    <property type="entry name" value="FAD-linked_Oxase-like_C"/>
</dbReference>
<evidence type="ECO:0000256" key="2">
    <source>
        <dbReference type="ARBA" id="ARBA00022485"/>
    </source>
</evidence>
<evidence type="ECO:0000256" key="8">
    <source>
        <dbReference type="ARBA" id="ARBA00023014"/>
    </source>
</evidence>
<evidence type="ECO:0000256" key="10">
    <source>
        <dbReference type="ARBA" id="ARBA00051291"/>
    </source>
</evidence>
<evidence type="ECO:0000256" key="11">
    <source>
        <dbReference type="ARBA" id="ARBA00060924"/>
    </source>
</evidence>
<dbReference type="InterPro" id="IPR006094">
    <property type="entry name" value="Oxid_FAD_bind_N"/>
</dbReference>
<evidence type="ECO:0000256" key="6">
    <source>
        <dbReference type="ARBA" id="ARBA00023002"/>
    </source>
</evidence>
<comment type="cofactor">
    <cofactor evidence="1">
        <name>FAD</name>
        <dbReference type="ChEBI" id="CHEBI:57692"/>
    </cofactor>
</comment>
<dbReference type="InterPro" id="IPR017900">
    <property type="entry name" value="4Fe4S_Fe_S_CS"/>
</dbReference>
<name>A0A4Z0WBI6_9GAMM</name>
<dbReference type="AlphaFoldDB" id="A0A4Z0WBI6"/>
<dbReference type="GO" id="GO:0008720">
    <property type="term" value="F:D-lactate dehydrogenase (NAD+) activity"/>
    <property type="evidence" value="ECO:0007669"/>
    <property type="project" value="TreeGrafter"/>
</dbReference>
<dbReference type="InterPro" id="IPR016169">
    <property type="entry name" value="FAD-bd_PCMH_sub2"/>
</dbReference>
<evidence type="ECO:0000256" key="9">
    <source>
        <dbReference type="ARBA" id="ARBA00039003"/>
    </source>
</evidence>
<feature type="domain" description="FAD-binding PCMH-type" evidence="13">
    <location>
        <begin position="48"/>
        <end position="280"/>
    </location>
</feature>
<keyword evidence="5" id="KW-0274">FAD</keyword>
<keyword evidence="4" id="KW-0479">Metal-binding</keyword>
<proteinExistence type="inferred from homology"/>
<evidence type="ECO:0000259" key="13">
    <source>
        <dbReference type="PROSITE" id="PS51387"/>
    </source>
</evidence>
<dbReference type="SUPFAM" id="SSF55103">
    <property type="entry name" value="FAD-linked oxidases, C-terminal domain"/>
    <property type="match status" value="1"/>
</dbReference>
<dbReference type="GO" id="GO:0071949">
    <property type="term" value="F:FAD binding"/>
    <property type="evidence" value="ECO:0007669"/>
    <property type="project" value="InterPro"/>
</dbReference>
<dbReference type="Proteomes" id="UP000297475">
    <property type="component" value="Unassembled WGS sequence"/>
</dbReference>
<evidence type="ECO:0000256" key="1">
    <source>
        <dbReference type="ARBA" id="ARBA00001974"/>
    </source>
</evidence>
<dbReference type="GO" id="GO:1903457">
    <property type="term" value="P:lactate catabolic process"/>
    <property type="evidence" value="ECO:0007669"/>
    <property type="project" value="TreeGrafter"/>
</dbReference>
<protein>
    <recommendedName>
        <fullName evidence="12">D-2-hydroxyglutarate dehydrogenase</fullName>
        <ecNumber evidence="9">1.1.99.39</ecNumber>
    </recommendedName>
</protein>
<comment type="similarity">
    <text evidence="11">In the N-terminal section; belongs to the FAD-binding oxidoreductase/transferase type 4 family.</text>
</comment>
<dbReference type="InterPro" id="IPR016166">
    <property type="entry name" value="FAD-bd_PCMH"/>
</dbReference>
<evidence type="ECO:0000313" key="15">
    <source>
        <dbReference type="Proteomes" id="UP000297475"/>
    </source>
</evidence>
<comment type="caution">
    <text evidence="14">The sequence shown here is derived from an EMBL/GenBank/DDBJ whole genome shotgun (WGS) entry which is preliminary data.</text>
</comment>
<dbReference type="SUPFAM" id="SSF56176">
    <property type="entry name" value="FAD-binding/transporter-associated domain-like"/>
    <property type="match status" value="1"/>
</dbReference>
<dbReference type="GO" id="GO:0004458">
    <property type="term" value="F:D-lactate dehydrogenase (cytochrome) activity"/>
    <property type="evidence" value="ECO:0007669"/>
    <property type="project" value="TreeGrafter"/>
</dbReference>
<keyword evidence="7" id="KW-0408">Iron</keyword>
<dbReference type="Pfam" id="PF01565">
    <property type="entry name" value="FAD_binding_4"/>
    <property type="match status" value="1"/>
</dbReference>
<evidence type="ECO:0000256" key="7">
    <source>
        <dbReference type="ARBA" id="ARBA00023004"/>
    </source>
</evidence>
<accession>A0A4Z0WBI6</accession>
<keyword evidence="2" id="KW-0004">4Fe-4S</keyword>
<keyword evidence="15" id="KW-1185">Reference proteome</keyword>
<evidence type="ECO:0000256" key="3">
    <source>
        <dbReference type="ARBA" id="ARBA00022630"/>
    </source>
</evidence>
<dbReference type="EC" id="1.1.99.39" evidence="9"/>
<keyword evidence="8" id="KW-0411">Iron-sulfur</keyword>
<dbReference type="OrthoDB" id="9811557at2"/>
<dbReference type="InterPro" id="IPR004113">
    <property type="entry name" value="FAD-bd_oxidored_4_C"/>
</dbReference>
<dbReference type="RefSeq" id="WP_135481223.1">
    <property type="nucleotide sequence ID" value="NZ_SRMF01000001.1"/>
</dbReference>
<dbReference type="PANTHER" id="PTHR11748">
    <property type="entry name" value="D-LACTATE DEHYDROGENASE"/>
    <property type="match status" value="1"/>
</dbReference>
<dbReference type="PROSITE" id="PS00198">
    <property type="entry name" value="4FE4S_FER_1"/>
    <property type="match status" value="1"/>
</dbReference>
<evidence type="ECO:0000256" key="4">
    <source>
        <dbReference type="ARBA" id="ARBA00022723"/>
    </source>
</evidence>
<dbReference type="GO" id="GO:0046872">
    <property type="term" value="F:metal ion binding"/>
    <property type="evidence" value="ECO:0007669"/>
    <property type="project" value="UniProtKB-KW"/>
</dbReference>
<sequence>MLPSLADVAAPADRYTAYLDAVAQAGFRGEISPDYASRTVLATDNSIYQRLPQAVVFPRNADDIRILTRLADQTPFTDIVLSPRGGGTGTNGQSLTDGIVVDTSRHMNEILEINPDERWVRVQCGVVKDQLNQALQAHGLFFAPELSTSNRATIGGMINTDASGQGSVLYGKTRDHVLELETVLGDGSLMRTAPLTDEELAERCAREGRVGAIHRTVRAIHDTRQDEIRAIFPPLNRCLTGYDLAHIRDHEGRFNLNNILCGSEGTLGFVTEARLNVLPIPRTSALVNVFYDSFETSLRDAQALMAQGPTSIETVDDIVLELAQGDFVWSSVADYFPAGARKIRGVNLVEYTADSADELEAKLAVIEQHLQQVQGRPSQCTGYTIARGTGEVNKIWAMRKRSVGLLGNVQGEARPIPFVEDTAVPPEHLADFIMGFREILDRRNLRYGMFGHVDCGVLHVRPALDMKDPAQARQVREITEEVVALIKQYGGLLWGEHGKGVRSEFAPAFFGDLFPALQQIKAAFDPRNQLNPGKIATPDDSSALLKIDAVTTRGELDRTIPVQMWDQYADGMYCNGNGACHNWNPNDYMCPSWKATRDRRQTPKGRASLVREWLRQLGARGLDSTELTEKARQQNFLLSLPGRAWRTLTRNEQDFNQAIHDSMMGCLACKSCTGQCPVKVDVPTFRAQFLEVYYSRHLRPLKDYLIGGLEYVVPWLAKVRPLYNIPMRSRPVRWLLQHGAGMVDSPLLSRTSLKRALRQRGIPLATVQTLSQLSDEERARALILVQDAFTSFFDTDTVIDVLDSFRALGFTPLVMPFLPNGKPLHVHGFHNAFEKAAKQQALWLRGLSAHDVPLVGIDPSMVLAFRSEYRKLLGDAAVPDVLLPQEYLAQQQALFATQAASTETFYLLGHCTESTNAAPSIRQWQQVFAAAGLKLETLSVGCCGMAGTFGHETRNRQTSETIYDLSWRTLVENPAYAGRLVASGYSCRTQSQRLSGATLPHPLSALKQQLSAPAHTQ</sequence>
<evidence type="ECO:0000256" key="12">
    <source>
        <dbReference type="ARBA" id="ARBA00067680"/>
    </source>
</evidence>
<evidence type="ECO:0000313" key="14">
    <source>
        <dbReference type="EMBL" id="TGG95502.1"/>
    </source>
</evidence>
<comment type="catalytic activity">
    <reaction evidence="10">
        <text>(R)-2-hydroxyglutarate + A = 2-oxoglutarate + AH2</text>
        <dbReference type="Rhea" id="RHEA:38295"/>
        <dbReference type="ChEBI" id="CHEBI:13193"/>
        <dbReference type="ChEBI" id="CHEBI:15801"/>
        <dbReference type="ChEBI" id="CHEBI:16810"/>
        <dbReference type="ChEBI" id="CHEBI:17499"/>
        <dbReference type="EC" id="1.1.99.39"/>
    </reaction>
    <physiologicalReaction direction="left-to-right" evidence="10">
        <dbReference type="Rhea" id="RHEA:38296"/>
    </physiologicalReaction>
</comment>
<dbReference type="Gene3D" id="3.30.465.10">
    <property type="match status" value="1"/>
</dbReference>
<dbReference type="EMBL" id="SRMF01000001">
    <property type="protein sequence ID" value="TGG95502.1"/>
    <property type="molecule type" value="Genomic_DNA"/>
</dbReference>
<dbReference type="SUPFAM" id="SSF46548">
    <property type="entry name" value="alpha-helical ferredoxin"/>
    <property type="match status" value="1"/>
</dbReference>
<dbReference type="Gene3D" id="3.30.70.2740">
    <property type="match status" value="1"/>
</dbReference>
<dbReference type="FunFam" id="3.30.70.2740:FF:000003">
    <property type="entry name" value="Oxidoreductase, FAD-binding, putative"/>
    <property type="match status" value="1"/>
</dbReference>
<dbReference type="PANTHER" id="PTHR11748:SF119">
    <property type="entry name" value="D-2-HYDROXYGLUTARATE DEHYDROGENASE"/>
    <property type="match status" value="1"/>
</dbReference>
<dbReference type="GO" id="GO:0051539">
    <property type="term" value="F:4 iron, 4 sulfur cluster binding"/>
    <property type="evidence" value="ECO:0007669"/>
    <property type="project" value="UniProtKB-KW"/>
</dbReference>
<dbReference type="InterPro" id="IPR036318">
    <property type="entry name" value="FAD-bd_PCMH-like_sf"/>
</dbReference>
<dbReference type="GO" id="GO:0051990">
    <property type="term" value="F:(R)-2-hydroxyglutarate dehydrogenase activity"/>
    <property type="evidence" value="ECO:0007669"/>
    <property type="project" value="UniProtKB-EC"/>
</dbReference>
<dbReference type="PROSITE" id="PS51387">
    <property type="entry name" value="FAD_PCMH"/>
    <property type="match status" value="1"/>
</dbReference>
<keyword evidence="6" id="KW-0560">Oxidoreductase</keyword>
<keyword evidence="3" id="KW-0285">Flavoprotein</keyword>
<dbReference type="Pfam" id="PF02913">
    <property type="entry name" value="FAD-oxidase_C"/>
    <property type="match status" value="1"/>
</dbReference>